<reference evidence="4" key="2">
    <citation type="journal article" date="2017" name="Nat. Plants">
        <title>The Aegilops tauschii genome reveals multiple impacts of transposons.</title>
        <authorList>
            <person name="Zhao G."/>
            <person name="Zou C."/>
            <person name="Li K."/>
            <person name="Wang K."/>
            <person name="Li T."/>
            <person name="Gao L."/>
            <person name="Zhang X."/>
            <person name="Wang H."/>
            <person name="Yang Z."/>
            <person name="Liu X."/>
            <person name="Jiang W."/>
            <person name="Mao L."/>
            <person name="Kong X."/>
            <person name="Jiao Y."/>
            <person name="Jia J."/>
        </authorList>
    </citation>
    <scope>NUCLEOTIDE SEQUENCE [LARGE SCALE GENOMIC DNA]</scope>
    <source>
        <strain evidence="4">cv. AL8/78</strain>
    </source>
</reference>
<name>A0A453AWM2_AEGTS</name>
<reference evidence="3" key="4">
    <citation type="submission" date="2019-03" db="UniProtKB">
        <authorList>
            <consortium name="EnsemblPlants"/>
        </authorList>
    </citation>
    <scope>IDENTIFICATION</scope>
</reference>
<dbReference type="Proteomes" id="UP000015105">
    <property type="component" value="Chromosome 2D"/>
</dbReference>
<dbReference type="InterPro" id="IPR018289">
    <property type="entry name" value="MULE_transposase_dom"/>
</dbReference>
<dbReference type="PANTHER" id="PTHR31973">
    <property type="entry name" value="POLYPROTEIN, PUTATIVE-RELATED"/>
    <property type="match status" value="1"/>
</dbReference>
<feature type="region of interest" description="Disordered" evidence="1">
    <location>
        <begin position="1"/>
        <end position="73"/>
    </location>
</feature>
<dbReference type="Gramene" id="AET2Gv20281500.3">
    <property type="protein sequence ID" value="AET2Gv20281500.3"/>
    <property type="gene ID" value="AET2Gv20281500"/>
</dbReference>
<feature type="domain" description="MULE transposase" evidence="2">
    <location>
        <begin position="315"/>
        <end position="414"/>
    </location>
</feature>
<evidence type="ECO:0000313" key="3">
    <source>
        <dbReference type="EnsemblPlants" id="AET2Gv20281500.3"/>
    </source>
</evidence>
<evidence type="ECO:0000313" key="4">
    <source>
        <dbReference type="Proteomes" id="UP000015105"/>
    </source>
</evidence>
<feature type="compositionally biased region" description="Basic residues" evidence="1">
    <location>
        <begin position="57"/>
        <end position="72"/>
    </location>
</feature>
<sequence length="497" mass="56221">MKKKSSAHPLPSAADTDGIPTPTKPPMEAAEPHASESSASPIGADAPASKPGAATGARKRKAPVATARKPRKQQAQETIQIPVYYGQRAEFYCVKGGDLVDCSYISPRVKDCAHVIGQLLLCNRCRWWIYSSGSSSCFGSIQKHKISPLRGSSNNAKLTCSTTSNLTGIWKCSEIKHYAILLKAVHDDYSQLARVVFPGTKCLTISNFRFLRLVEDLSMTPKEIIAYLAQHYGEQMNPLEAWRARQKALEREFGTFYDSHNFAPRLLKDITCKTPWGFVDIKDAEVAGCDNFRVLHHIFWAFGQCVQAFNHCRPVLCIKGTPLCGKYQEVLLTAVALDANGYSIPVACAVVEGETKESWMWFLRNLEQPVRHPSDVCIIHDYKREVIDAIEDFLSSDRRQWGKVESRWCMEHLAEDFFAYFGDKNLVLMFKKLCQQRRLNKFVKIWKELDELTTKYTAEREGGTSGEMQQELVQHDEVDLVAQRLWNRPDSVDSEEE</sequence>
<reference evidence="3" key="5">
    <citation type="journal article" date="2021" name="G3 (Bethesda)">
        <title>Aegilops tauschii genome assembly Aet v5.0 features greater sequence contiguity and improved annotation.</title>
        <authorList>
            <person name="Wang L."/>
            <person name="Zhu T."/>
            <person name="Rodriguez J.C."/>
            <person name="Deal K.R."/>
            <person name="Dubcovsky J."/>
            <person name="McGuire P.E."/>
            <person name="Lux T."/>
            <person name="Spannagl M."/>
            <person name="Mayer K.F.X."/>
            <person name="Baldrich P."/>
            <person name="Meyers B.C."/>
            <person name="Huo N."/>
            <person name="Gu Y.Q."/>
            <person name="Zhou H."/>
            <person name="Devos K.M."/>
            <person name="Bennetzen J.L."/>
            <person name="Unver T."/>
            <person name="Budak H."/>
            <person name="Gulick P.J."/>
            <person name="Galiba G."/>
            <person name="Kalapos B."/>
            <person name="Nelson D.R."/>
            <person name="Li P."/>
            <person name="You F.M."/>
            <person name="Luo M.C."/>
            <person name="Dvorak J."/>
        </authorList>
    </citation>
    <scope>NUCLEOTIDE SEQUENCE [LARGE SCALE GENOMIC DNA]</scope>
    <source>
        <strain evidence="3">cv. AL8/78</strain>
    </source>
</reference>
<proteinExistence type="predicted"/>
<dbReference type="AlphaFoldDB" id="A0A453AWM2"/>
<reference evidence="3" key="3">
    <citation type="journal article" date="2017" name="Nature">
        <title>Genome sequence of the progenitor of the wheat D genome Aegilops tauschii.</title>
        <authorList>
            <person name="Luo M.C."/>
            <person name="Gu Y.Q."/>
            <person name="Puiu D."/>
            <person name="Wang H."/>
            <person name="Twardziok S.O."/>
            <person name="Deal K.R."/>
            <person name="Huo N."/>
            <person name="Zhu T."/>
            <person name="Wang L."/>
            <person name="Wang Y."/>
            <person name="McGuire P.E."/>
            <person name="Liu S."/>
            <person name="Long H."/>
            <person name="Ramasamy R.K."/>
            <person name="Rodriguez J.C."/>
            <person name="Van S.L."/>
            <person name="Yuan L."/>
            <person name="Wang Z."/>
            <person name="Xia Z."/>
            <person name="Xiao L."/>
            <person name="Anderson O.D."/>
            <person name="Ouyang S."/>
            <person name="Liang Y."/>
            <person name="Zimin A.V."/>
            <person name="Pertea G."/>
            <person name="Qi P."/>
            <person name="Bennetzen J.L."/>
            <person name="Dai X."/>
            <person name="Dawson M.W."/>
            <person name="Muller H.G."/>
            <person name="Kugler K."/>
            <person name="Rivarola-Duarte L."/>
            <person name="Spannagl M."/>
            <person name="Mayer K.F.X."/>
            <person name="Lu F.H."/>
            <person name="Bevan M.W."/>
            <person name="Leroy P."/>
            <person name="Li P."/>
            <person name="You F.M."/>
            <person name="Sun Q."/>
            <person name="Liu Z."/>
            <person name="Lyons E."/>
            <person name="Wicker T."/>
            <person name="Salzberg S.L."/>
            <person name="Devos K.M."/>
            <person name="Dvorak J."/>
        </authorList>
    </citation>
    <scope>NUCLEOTIDE SEQUENCE [LARGE SCALE GENOMIC DNA]</scope>
    <source>
        <strain evidence="3">cv. AL8/78</strain>
    </source>
</reference>
<protein>
    <recommendedName>
        <fullName evidence="2">MULE transposase domain-containing protein</fullName>
    </recommendedName>
</protein>
<organism evidence="3 4">
    <name type="scientific">Aegilops tauschii subsp. strangulata</name>
    <name type="common">Goatgrass</name>
    <dbReference type="NCBI Taxonomy" id="200361"/>
    <lineage>
        <taxon>Eukaryota</taxon>
        <taxon>Viridiplantae</taxon>
        <taxon>Streptophyta</taxon>
        <taxon>Embryophyta</taxon>
        <taxon>Tracheophyta</taxon>
        <taxon>Spermatophyta</taxon>
        <taxon>Magnoliopsida</taxon>
        <taxon>Liliopsida</taxon>
        <taxon>Poales</taxon>
        <taxon>Poaceae</taxon>
        <taxon>BOP clade</taxon>
        <taxon>Pooideae</taxon>
        <taxon>Triticodae</taxon>
        <taxon>Triticeae</taxon>
        <taxon>Triticinae</taxon>
        <taxon>Aegilops</taxon>
    </lineage>
</organism>
<evidence type="ECO:0000259" key="2">
    <source>
        <dbReference type="Pfam" id="PF10551"/>
    </source>
</evidence>
<keyword evidence="4" id="KW-1185">Reference proteome</keyword>
<evidence type="ECO:0000256" key="1">
    <source>
        <dbReference type="SAM" id="MobiDB-lite"/>
    </source>
</evidence>
<accession>A0A453AWM2</accession>
<dbReference type="EnsemblPlants" id="AET2Gv20281500.3">
    <property type="protein sequence ID" value="AET2Gv20281500.3"/>
    <property type="gene ID" value="AET2Gv20281500"/>
</dbReference>
<dbReference type="Pfam" id="PF10551">
    <property type="entry name" value="MULE"/>
    <property type="match status" value="1"/>
</dbReference>
<reference evidence="4" key="1">
    <citation type="journal article" date="2014" name="Science">
        <title>Ancient hybridizations among the ancestral genomes of bread wheat.</title>
        <authorList>
            <consortium name="International Wheat Genome Sequencing Consortium,"/>
            <person name="Marcussen T."/>
            <person name="Sandve S.R."/>
            <person name="Heier L."/>
            <person name="Spannagl M."/>
            <person name="Pfeifer M."/>
            <person name="Jakobsen K.S."/>
            <person name="Wulff B.B."/>
            <person name="Steuernagel B."/>
            <person name="Mayer K.F."/>
            <person name="Olsen O.A."/>
        </authorList>
    </citation>
    <scope>NUCLEOTIDE SEQUENCE [LARGE SCALE GENOMIC DNA]</scope>
    <source>
        <strain evidence="4">cv. AL8/78</strain>
    </source>
</reference>
<dbReference type="PANTHER" id="PTHR31973:SF184">
    <property type="entry name" value="OS02G0685500 PROTEIN"/>
    <property type="match status" value="1"/>
</dbReference>